<name>A0AAN8ALZ6_ELEMC</name>
<protein>
    <submittedName>
        <fullName evidence="1">Uncharacterized protein</fullName>
    </submittedName>
</protein>
<dbReference type="Proteomes" id="UP001346869">
    <property type="component" value="Unassembled WGS sequence"/>
</dbReference>
<reference evidence="1 2" key="1">
    <citation type="journal article" date="2023" name="Genes (Basel)">
        <title>Chromosome-Level Genome Assembly and Circadian Gene Repertoire of the Patagonia Blennie Eleginops maclovinus-The Closest Ancestral Proxy of Antarctic Cryonotothenioids.</title>
        <authorList>
            <person name="Cheng C.C."/>
            <person name="Rivera-Colon A.G."/>
            <person name="Minhas B.F."/>
            <person name="Wilson L."/>
            <person name="Rayamajhi N."/>
            <person name="Vargas-Chacoff L."/>
            <person name="Catchen J.M."/>
        </authorList>
    </citation>
    <scope>NUCLEOTIDE SEQUENCE [LARGE SCALE GENOMIC DNA]</scope>
    <source>
        <strain evidence="1">JMC-PN-2008</strain>
    </source>
</reference>
<sequence length="70" mass="7784">MLCSVGWMSSQGCVSLAAGASHDLRLCALPPELHVMLIMMLPGRLEEDGSACFIYVCCPEKTRRRRDELE</sequence>
<dbReference type="EMBL" id="JAUZQC010000014">
    <property type="protein sequence ID" value="KAK5859857.1"/>
    <property type="molecule type" value="Genomic_DNA"/>
</dbReference>
<organism evidence="1 2">
    <name type="scientific">Eleginops maclovinus</name>
    <name type="common">Patagonian blennie</name>
    <name type="synonym">Eleginus maclovinus</name>
    <dbReference type="NCBI Taxonomy" id="56733"/>
    <lineage>
        <taxon>Eukaryota</taxon>
        <taxon>Metazoa</taxon>
        <taxon>Chordata</taxon>
        <taxon>Craniata</taxon>
        <taxon>Vertebrata</taxon>
        <taxon>Euteleostomi</taxon>
        <taxon>Actinopterygii</taxon>
        <taxon>Neopterygii</taxon>
        <taxon>Teleostei</taxon>
        <taxon>Neoteleostei</taxon>
        <taxon>Acanthomorphata</taxon>
        <taxon>Eupercaria</taxon>
        <taxon>Perciformes</taxon>
        <taxon>Notothenioidei</taxon>
        <taxon>Eleginopidae</taxon>
        <taxon>Eleginops</taxon>
    </lineage>
</organism>
<reference evidence="1 2" key="2">
    <citation type="journal article" date="2023" name="Mol. Biol. Evol.">
        <title>Genomics of Secondarily Temperate Adaptation in the Only Non-Antarctic Icefish.</title>
        <authorList>
            <person name="Rivera-Colon A.G."/>
            <person name="Rayamajhi N."/>
            <person name="Minhas B.F."/>
            <person name="Madrigal G."/>
            <person name="Bilyk K.T."/>
            <person name="Yoon V."/>
            <person name="Hune M."/>
            <person name="Gregory S."/>
            <person name="Cheng C.H.C."/>
            <person name="Catchen J.M."/>
        </authorList>
    </citation>
    <scope>NUCLEOTIDE SEQUENCE [LARGE SCALE GENOMIC DNA]</scope>
    <source>
        <strain evidence="1">JMC-PN-2008</strain>
    </source>
</reference>
<comment type="caution">
    <text evidence="1">The sequence shown here is derived from an EMBL/GenBank/DDBJ whole genome shotgun (WGS) entry which is preliminary data.</text>
</comment>
<gene>
    <name evidence="1" type="ORF">PBY51_021378</name>
</gene>
<evidence type="ECO:0000313" key="1">
    <source>
        <dbReference type="EMBL" id="KAK5859857.1"/>
    </source>
</evidence>
<evidence type="ECO:0000313" key="2">
    <source>
        <dbReference type="Proteomes" id="UP001346869"/>
    </source>
</evidence>
<accession>A0AAN8ALZ6</accession>
<dbReference type="AlphaFoldDB" id="A0AAN8ALZ6"/>
<proteinExistence type="predicted"/>
<keyword evidence="2" id="KW-1185">Reference proteome</keyword>